<proteinExistence type="inferred from homology"/>
<protein>
    <recommendedName>
        <fullName evidence="6">Adenine DNA glycosylase</fullName>
        <ecNumber evidence="5">3.2.2.31</ecNumber>
    </recommendedName>
</protein>
<comment type="similarity">
    <text evidence="4">Belongs to the Nth/MutY family.</text>
</comment>
<dbReference type="InterPro" id="IPR003265">
    <property type="entry name" value="HhH-GPD_domain"/>
</dbReference>
<dbReference type="CDD" id="cd03425">
    <property type="entry name" value="NUDIX_MutT_NudA_like"/>
    <property type="match status" value="1"/>
</dbReference>
<evidence type="ECO:0000256" key="3">
    <source>
        <dbReference type="ARBA" id="ARBA00002933"/>
    </source>
</evidence>
<dbReference type="GO" id="GO:0006284">
    <property type="term" value="P:base-excision repair"/>
    <property type="evidence" value="ECO:0007669"/>
    <property type="project" value="InterPro"/>
</dbReference>
<keyword evidence="14" id="KW-0326">Glycosidase</keyword>
<dbReference type="InterPro" id="IPR004036">
    <property type="entry name" value="Endonuclease-III-like_CS2"/>
</dbReference>
<dbReference type="Gene3D" id="3.90.79.10">
    <property type="entry name" value="Nucleoside Triphosphate Pyrophosphohydrolase"/>
    <property type="match status" value="1"/>
</dbReference>
<dbReference type="InterPro" id="IPR011257">
    <property type="entry name" value="DNA_glycosylase"/>
</dbReference>
<dbReference type="GO" id="GO:0034039">
    <property type="term" value="F:8-oxo-7,8-dihydroguanine DNA N-glycosylase activity"/>
    <property type="evidence" value="ECO:0007669"/>
    <property type="project" value="TreeGrafter"/>
</dbReference>
<evidence type="ECO:0000256" key="12">
    <source>
        <dbReference type="ARBA" id="ARBA00023014"/>
    </source>
</evidence>
<dbReference type="AlphaFoldDB" id="A0A9W6FV35"/>
<dbReference type="InterPro" id="IPR020084">
    <property type="entry name" value="NUDIX_hydrolase_CS"/>
</dbReference>
<gene>
    <name evidence="16" type="primary">mutY</name>
    <name evidence="16" type="ORF">DAMNIGENAA_28570</name>
</gene>
<evidence type="ECO:0000256" key="13">
    <source>
        <dbReference type="ARBA" id="ARBA00023204"/>
    </source>
</evidence>
<keyword evidence="12" id="KW-0411">Iron-sulfur</keyword>
<dbReference type="SUPFAM" id="SSF55811">
    <property type="entry name" value="Nudix"/>
    <property type="match status" value="1"/>
</dbReference>
<dbReference type="GO" id="GO:0000701">
    <property type="term" value="F:purine-specific mismatch base pair DNA N-glycosylase activity"/>
    <property type="evidence" value="ECO:0007669"/>
    <property type="project" value="UniProtKB-EC"/>
</dbReference>
<evidence type="ECO:0000256" key="4">
    <source>
        <dbReference type="ARBA" id="ARBA00008343"/>
    </source>
</evidence>
<dbReference type="GO" id="GO:0032357">
    <property type="term" value="F:oxidized purine DNA binding"/>
    <property type="evidence" value="ECO:0007669"/>
    <property type="project" value="TreeGrafter"/>
</dbReference>
<dbReference type="PRINTS" id="PR00502">
    <property type="entry name" value="NUDIXFAMILY"/>
</dbReference>
<comment type="cofactor">
    <cofactor evidence="2">
        <name>[4Fe-4S] cluster</name>
        <dbReference type="ChEBI" id="CHEBI:49883"/>
    </cofactor>
</comment>
<keyword evidence="13" id="KW-0234">DNA repair</keyword>
<evidence type="ECO:0000256" key="1">
    <source>
        <dbReference type="ARBA" id="ARBA00000843"/>
    </source>
</evidence>
<dbReference type="CDD" id="cd00056">
    <property type="entry name" value="ENDO3c"/>
    <property type="match status" value="1"/>
</dbReference>
<evidence type="ECO:0000256" key="7">
    <source>
        <dbReference type="ARBA" id="ARBA00022485"/>
    </source>
</evidence>
<dbReference type="GO" id="GO:0051539">
    <property type="term" value="F:4 iron, 4 sulfur cluster binding"/>
    <property type="evidence" value="ECO:0007669"/>
    <property type="project" value="UniProtKB-KW"/>
</dbReference>
<evidence type="ECO:0000256" key="14">
    <source>
        <dbReference type="ARBA" id="ARBA00023295"/>
    </source>
</evidence>
<name>A0A9W6FV35_9BACT</name>
<dbReference type="PROSITE" id="PS51462">
    <property type="entry name" value="NUDIX"/>
    <property type="match status" value="1"/>
</dbReference>
<reference evidence="16" key="1">
    <citation type="submission" date="2022-12" db="EMBL/GenBank/DDBJ databases">
        <title>Reference genome sequencing for broad-spectrum identification of bacterial and archaeal isolates by mass spectrometry.</title>
        <authorList>
            <person name="Sekiguchi Y."/>
            <person name="Tourlousse D.M."/>
        </authorList>
    </citation>
    <scope>NUCLEOTIDE SEQUENCE</scope>
    <source>
        <strain evidence="16">ASRB1</strain>
    </source>
</reference>
<keyword evidence="10" id="KW-0378">Hydrolase</keyword>
<dbReference type="GO" id="GO:0046872">
    <property type="term" value="F:metal ion binding"/>
    <property type="evidence" value="ECO:0007669"/>
    <property type="project" value="UniProtKB-KW"/>
</dbReference>
<dbReference type="GO" id="GO:0006298">
    <property type="term" value="P:mismatch repair"/>
    <property type="evidence" value="ECO:0007669"/>
    <property type="project" value="TreeGrafter"/>
</dbReference>
<evidence type="ECO:0000259" key="15">
    <source>
        <dbReference type="PROSITE" id="PS51462"/>
    </source>
</evidence>
<comment type="caution">
    <text evidence="16">The sequence shown here is derived from an EMBL/GenBank/DDBJ whole genome shotgun (WGS) entry which is preliminary data.</text>
</comment>
<dbReference type="InterPro" id="IPR003651">
    <property type="entry name" value="Endonuclease3_FeS-loop_motif"/>
</dbReference>
<dbReference type="InterPro" id="IPR005760">
    <property type="entry name" value="A/G_AdeGlyc_MutY"/>
</dbReference>
<keyword evidence="17" id="KW-1185">Reference proteome</keyword>
<dbReference type="InterPro" id="IPR020476">
    <property type="entry name" value="Nudix_hydrolase"/>
</dbReference>
<dbReference type="EC" id="3.2.2.31" evidence="5"/>
<keyword evidence="9" id="KW-0227">DNA damage</keyword>
<evidence type="ECO:0000256" key="8">
    <source>
        <dbReference type="ARBA" id="ARBA00022723"/>
    </source>
</evidence>
<accession>A0A9W6FV35</accession>
<dbReference type="PROSITE" id="PS01155">
    <property type="entry name" value="ENDONUCLEASE_III_2"/>
    <property type="match status" value="1"/>
</dbReference>
<dbReference type="InterPro" id="IPR029119">
    <property type="entry name" value="MutY_C"/>
</dbReference>
<dbReference type="GO" id="GO:0035485">
    <property type="term" value="F:adenine/guanine mispair binding"/>
    <property type="evidence" value="ECO:0007669"/>
    <property type="project" value="TreeGrafter"/>
</dbReference>
<dbReference type="EMBL" id="BSDR01000001">
    <property type="protein sequence ID" value="GLI35424.1"/>
    <property type="molecule type" value="Genomic_DNA"/>
</dbReference>
<dbReference type="NCBIfam" id="TIGR01084">
    <property type="entry name" value="mutY"/>
    <property type="match status" value="1"/>
</dbReference>
<sequence>MKKEKYASIRKGLLQWFQLHQRKLPWRRNHLPYEIWISEIMLQQTQVKTVLPYYERWMARFPDIASVAEATEEELLKYWEGMGYYSRVRNIHKTAHIVMTDHGGEFPREHGAVLKLPGIGPYTAGAVMSLAFNEDFPLVDGNVERVFARLFDIDSPVKEKENQKLIWKTAKELIPSGMARDFNQALMELGALICLPRTPLCGDCPVSGSCESRRAGIVDQRPVAGKRKSLQPIQVAIGLLLRDGKIFIQKRPPHGLMPHLWEFPGGKIQENETPEAALVREFREELDLDICGLNKIALIRHNYTSFKVTLHAYFCTLVSPHQEPVLRTAVDGRWVTPDQLQDYAFPAANRKLIRML</sequence>
<keyword evidence="7" id="KW-0004">4Fe-4S</keyword>
<evidence type="ECO:0000256" key="2">
    <source>
        <dbReference type="ARBA" id="ARBA00001966"/>
    </source>
</evidence>
<dbReference type="RefSeq" id="WP_281795219.1">
    <property type="nucleotide sequence ID" value="NZ_BSDR01000001.1"/>
</dbReference>
<dbReference type="InterPro" id="IPR015797">
    <property type="entry name" value="NUDIX_hydrolase-like_dom_sf"/>
</dbReference>
<dbReference type="Gene3D" id="1.10.340.30">
    <property type="entry name" value="Hypothetical protein, domain 2"/>
    <property type="match status" value="1"/>
</dbReference>
<evidence type="ECO:0000313" key="17">
    <source>
        <dbReference type="Proteomes" id="UP001144372"/>
    </source>
</evidence>
<evidence type="ECO:0000256" key="10">
    <source>
        <dbReference type="ARBA" id="ARBA00022801"/>
    </source>
</evidence>
<dbReference type="SMART" id="SM00478">
    <property type="entry name" value="ENDO3c"/>
    <property type="match status" value="1"/>
</dbReference>
<feature type="domain" description="Nudix hydrolase" evidence="15">
    <location>
        <begin position="231"/>
        <end position="356"/>
    </location>
</feature>
<keyword evidence="11" id="KW-0408">Iron</keyword>
<comment type="function">
    <text evidence="3">Adenine glycosylase active on G-A mispairs. MutY also corrects error-prone DNA synthesis past GO lesions which are due to the oxidatively damaged form of guanine: 7,8-dihydro-8-oxoguanine (8-oxo-dGTP).</text>
</comment>
<dbReference type="InterPro" id="IPR000086">
    <property type="entry name" value="NUDIX_hydrolase_dom"/>
</dbReference>
<dbReference type="PROSITE" id="PS00893">
    <property type="entry name" value="NUDIX_BOX"/>
    <property type="match status" value="1"/>
</dbReference>
<evidence type="ECO:0000256" key="11">
    <source>
        <dbReference type="ARBA" id="ARBA00023004"/>
    </source>
</evidence>
<keyword evidence="8" id="KW-0479">Metal-binding</keyword>
<evidence type="ECO:0000256" key="5">
    <source>
        <dbReference type="ARBA" id="ARBA00012045"/>
    </source>
</evidence>
<dbReference type="PANTHER" id="PTHR42944:SF1">
    <property type="entry name" value="ADENINE DNA GLYCOSYLASE"/>
    <property type="match status" value="1"/>
</dbReference>
<evidence type="ECO:0000256" key="9">
    <source>
        <dbReference type="ARBA" id="ARBA00022763"/>
    </source>
</evidence>
<dbReference type="PANTHER" id="PTHR42944">
    <property type="entry name" value="ADENINE DNA GLYCOSYLASE"/>
    <property type="match status" value="1"/>
</dbReference>
<dbReference type="Gene3D" id="1.10.1670.10">
    <property type="entry name" value="Helix-hairpin-Helix base-excision DNA repair enzymes (C-terminal)"/>
    <property type="match status" value="1"/>
</dbReference>
<organism evidence="16 17">
    <name type="scientific">Desulforhabdus amnigena</name>
    <dbReference type="NCBI Taxonomy" id="40218"/>
    <lineage>
        <taxon>Bacteria</taxon>
        <taxon>Pseudomonadati</taxon>
        <taxon>Thermodesulfobacteriota</taxon>
        <taxon>Syntrophobacteria</taxon>
        <taxon>Syntrophobacterales</taxon>
        <taxon>Syntrophobacteraceae</taxon>
        <taxon>Desulforhabdus</taxon>
    </lineage>
</organism>
<dbReference type="SMART" id="SM00525">
    <property type="entry name" value="FES"/>
    <property type="match status" value="1"/>
</dbReference>
<dbReference type="Pfam" id="PF14815">
    <property type="entry name" value="NUDIX_4"/>
    <property type="match status" value="1"/>
</dbReference>
<dbReference type="InterPro" id="IPR023170">
    <property type="entry name" value="HhH_base_excis_C"/>
</dbReference>
<dbReference type="SUPFAM" id="SSF48150">
    <property type="entry name" value="DNA-glycosylase"/>
    <property type="match status" value="1"/>
</dbReference>
<dbReference type="FunFam" id="1.10.340.30:FF:000002">
    <property type="entry name" value="Adenine DNA glycosylase"/>
    <property type="match status" value="1"/>
</dbReference>
<dbReference type="Pfam" id="PF00730">
    <property type="entry name" value="HhH-GPD"/>
    <property type="match status" value="1"/>
</dbReference>
<dbReference type="InterPro" id="IPR044298">
    <property type="entry name" value="MIG/MutY"/>
</dbReference>
<dbReference type="Proteomes" id="UP001144372">
    <property type="component" value="Unassembled WGS sequence"/>
</dbReference>
<comment type="catalytic activity">
    <reaction evidence="1">
        <text>Hydrolyzes free adenine bases from 7,8-dihydro-8-oxoguanine:adenine mismatched double-stranded DNA, leaving an apurinic site.</text>
        <dbReference type="EC" id="3.2.2.31"/>
    </reaction>
</comment>
<evidence type="ECO:0000313" key="16">
    <source>
        <dbReference type="EMBL" id="GLI35424.1"/>
    </source>
</evidence>
<evidence type="ECO:0000256" key="6">
    <source>
        <dbReference type="ARBA" id="ARBA00022023"/>
    </source>
</evidence>